<gene>
    <name evidence="2" type="ORF">CD122_01220</name>
</gene>
<reference evidence="2 3" key="1">
    <citation type="submission" date="2017-08" db="EMBL/GenBank/DDBJ databases">
        <title>Draft genome sequences of 64 type strains of genus Staph aureus.</title>
        <authorList>
            <person name="Cole K."/>
            <person name="Golubchik T."/>
            <person name="Russell J."/>
            <person name="Foster D."/>
            <person name="Llewelyn M."/>
            <person name="Wilson D."/>
            <person name="Crook D."/>
            <person name="Paul J."/>
        </authorList>
    </citation>
    <scope>NUCLEOTIDE SEQUENCE [LARGE SCALE GENOMIC DNA]</scope>
    <source>
        <strain evidence="2 3">DSM 21968</strain>
    </source>
</reference>
<evidence type="ECO:0000313" key="2">
    <source>
        <dbReference type="EMBL" id="PNZ29918.1"/>
    </source>
</evidence>
<accession>A0A2K3YXK2</accession>
<keyword evidence="1" id="KW-0812">Transmembrane</keyword>
<keyword evidence="1" id="KW-0472">Membrane</keyword>
<keyword evidence="1" id="KW-1133">Transmembrane helix</keyword>
<dbReference type="Proteomes" id="UP000242752">
    <property type="component" value="Unassembled WGS sequence"/>
</dbReference>
<feature type="transmembrane region" description="Helical" evidence="1">
    <location>
        <begin position="107"/>
        <end position="130"/>
    </location>
</feature>
<organism evidence="2 3">
    <name type="scientific">Staphylococcus rostri</name>
    <dbReference type="NCBI Taxonomy" id="522262"/>
    <lineage>
        <taxon>Bacteria</taxon>
        <taxon>Bacillati</taxon>
        <taxon>Bacillota</taxon>
        <taxon>Bacilli</taxon>
        <taxon>Bacillales</taxon>
        <taxon>Staphylococcaceae</taxon>
        <taxon>Staphylococcus</taxon>
    </lineage>
</organism>
<name>A0A2K3YXK2_9STAP</name>
<comment type="caution">
    <text evidence="2">The sequence shown here is derived from an EMBL/GenBank/DDBJ whole genome shotgun (WGS) entry which is preliminary data.</text>
</comment>
<dbReference type="OrthoDB" id="2413848at2"/>
<protein>
    <submittedName>
        <fullName evidence="2">Uncharacterized protein</fullName>
    </submittedName>
</protein>
<evidence type="ECO:0000313" key="3">
    <source>
        <dbReference type="Proteomes" id="UP000242752"/>
    </source>
</evidence>
<sequence length="131" mass="15299">MDKTDYLTVKQYLEDEKRREKEKGAMHQRINNVDNRHNSHYSELKLVLMTFIESQKPLNEHMQGIRADFKEMNGILAEYIRKTDEIHGDLAEMKENQKNAAKDRNDFLTRVLVAAIGAGGFVPVLIQMFFK</sequence>
<keyword evidence="3" id="KW-1185">Reference proteome</keyword>
<evidence type="ECO:0000256" key="1">
    <source>
        <dbReference type="SAM" id="Phobius"/>
    </source>
</evidence>
<dbReference type="AlphaFoldDB" id="A0A2K3YXK2"/>
<dbReference type="EMBL" id="PPRF01000010">
    <property type="protein sequence ID" value="PNZ29918.1"/>
    <property type="molecule type" value="Genomic_DNA"/>
</dbReference>
<proteinExistence type="predicted"/>